<evidence type="ECO:0000256" key="13">
    <source>
        <dbReference type="ARBA" id="ARBA00048390"/>
    </source>
</evidence>
<dbReference type="Pfam" id="PF03653">
    <property type="entry name" value="UPF0093"/>
    <property type="match status" value="1"/>
</dbReference>
<dbReference type="OrthoDB" id="9800824at2"/>
<evidence type="ECO:0000256" key="1">
    <source>
        <dbReference type="ARBA" id="ARBA00004651"/>
    </source>
</evidence>
<evidence type="ECO:0000256" key="7">
    <source>
        <dbReference type="ARBA" id="ARBA00022692"/>
    </source>
</evidence>
<dbReference type="EC" id="1.3.99.-" evidence="14 15"/>
<dbReference type="GO" id="GO:0046872">
    <property type="term" value="F:metal ion binding"/>
    <property type="evidence" value="ECO:0007669"/>
    <property type="project" value="UniProtKB-UniRule"/>
</dbReference>
<evidence type="ECO:0000256" key="5">
    <source>
        <dbReference type="ARBA" id="ARBA00022475"/>
    </source>
</evidence>
<keyword evidence="5 14" id="KW-1003">Cell membrane</keyword>
<comment type="function">
    <text evidence="14 15">Catalyzes the oxidation of protoporphyrinogen IX to protoporphyrin IX.</text>
</comment>
<evidence type="ECO:0000256" key="14">
    <source>
        <dbReference type="HAMAP-Rule" id="MF_02239"/>
    </source>
</evidence>
<evidence type="ECO:0000256" key="3">
    <source>
        <dbReference type="ARBA" id="ARBA00006501"/>
    </source>
</evidence>
<feature type="transmembrane region" description="Helical" evidence="14">
    <location>
        <begin position="126"/>
        <end position="144"/>
    </location>
</feature>
<dbReference type="AlphaFoldDB" id="A0A1E5QDB1"/>
<feature type="binding site" description="axial binding residue" evidence="14">
    <location>
        <position position="10"/>
    </location>
    <ligand>
        <name>heme</name>
        <dbReference type="ChEBI" id="CHEBI:30413"/>
    </ligand>
    <ligandPart>
        <name>Fe</name>
        <dbReference type="ChEBI" id="CHEBI:18248"/>
    </ligandPart>
</feature>
<dbReference type="GO" id="GO:0070818">
    <property type="term" value="F:protoporphyrinogen oxidase activity"/>
    <property type="evidence" value="ECO:0007669"/>
    <property type="project" value="UniProtKB-UniRule"/>
</dbReference>
<feature type="transmembrane region" description="Helical" evidence="14">
    <location>
        <begin position="86"/>
        <end position="105"/>
    </location>
</feature>
<keyword evidence="6 14" id="KW-0349">Heme</keyword>
<organism evidence="16">
    <name type="scientific">Desertifilum tharense IPPAS B-1220</name>
    <dbReference type="NCBI Taxonomy" id="1781255"/>
    <lineage>
        <taxon>Bacteria</taxon>
        <taxon>Bacillati</taxon>
        <taxon>Cyanobacteriota</taxon>
        <taxon>Cyanophyceae</taxon>
        <taxon>Desertifilales</taxon>
        <taxon>Desertifilaceae</taxon>
        <taxon>Desertifilum</taxon>
    </lineage>
</organism>
<proteinExistence type="inferred from homology"/>
<keyword evidence="9 14" id="KW-1133">Transmembrane helix</keyword>
<evidence type="ECO:0000256" key="10">
    <source>
        <dbReference type="ARBA" id="ARBA00023002"/>
    </source>
</evidence>
<keyword evidence="12 14" id="KW-0472">Membrane</keyword>
<evidence type="ECO:0000256" key="9">
    <source>
        <dbReference type="ARBA" id="ARBA00022989"/>
    </source>
</evidence>
<evidence type="ECO:0000256" key="2">
    <source>
        <dbReference type="ARBA" id="ARBA00005073"/>
    </source>
</evidence>
<reference evidence="16" key="1">
    <citation type="submission" date="2016-09" db="EMBL/GenBank/DDBJ databases">
        <title>Draft genome of thermotolerant cyanobacterium Desertifilum sp. strain IPPAS B-1220.</title>
        <authorList>
            <person name="Sinetova M.A."/>
            <person name="Bolakhan K."/>
            <person name="Zayadan B.K."/>
            <person name="Mironov K.S."/>
            <person name="Ustinova V."/>
            <person name="Kupriyanova E.V."/>
            <person name="Sidorov R.A."/>
            <person name="Skrypnik A.N."/>
            <person name="Gogoleva N.E."/>
            <person name="Gogolev Y.V."/>
            <person name="Los D.A."/>
        </authorList>
    </citation>
    <scope>NUCLEOTIDE SEQUENCE [LARGE SCALE GENOMIC DNA]</scope>
    <source>
        <strain evidence="16">IPPAS B-1220</strain>
    </source>
</reference>
<dbReference type="EMBL" id="MJGC01000121">
    <property type="protein sequence ID" value="OEJ72648.1"/>
    <property type="molecule type" value="Genomic_DNA"/>
</dbReference>
<dbReference type="PIRSF" id="PIRSF004638">
    <property type="entry name" value="UCP004638"/>
    <property type="match status" value="1"/>
</dbReference>
<name>A0A1E5QDB1_9CYAN</name>
<keyword evidence="7 14" id="KW-0812">Transmembrane</keyword>
<keyword evidence="11 14" id="KW-0408">Iron</keyword>
<comment type="similarity">
    <text evidence="3 14 15">Belongs to the HemJ family.</text>
</comment>
<evidence type="ECO:0000256" key="11">
    <source>
        <dbReference type="ARBA" id="ARBA00023004"/>
    </source>
</evidence>
<evidence type="ECO:0000256" key="6">
    <source>
        <dbReference type="ARBA" id="ARBA00022617"/>
    </source>
</evidence>
<keyword evidence="10 14" id="KW-0560">Oxidoreductase</keyword>
<comment type="catalytic activity">
    <reaction evidence="13 14 15">
        <text>protoporphyrinogen IX + 3 A = protoporphyrin IX + 3 AH2</text>
        <dbReference type="Rhea" id="RHEA:62000"/>
        <dbReference type="ChEBI" id="CHEBI:13193"/>
        <dbReference type="ChEBI" id="CHEBI:17499"/>
        <dbReference type="ChEBI" id="CHEBI:57306"/>
        <dbReference type="ChEBI" id="CHEBI:57307"/>
    </reaction>
</comment>
<comment type="cofactor">
    <cofactor evidence="14 15">
        <name>heme b</name>
        <dbReference type="ChEBI" id="CHEBI:60344"/>
    </cofactor>
    <text evidence="14 15">Binds 1 heme b (iron(II)-protoporphyrin IX) group per subunit.</text>
</comment>
<comment type="caution">
    <text evidence="16">The sequence shown here is derived from an EMBL/GenBank/DDBJ whole genome shotgun (WGS) entry which is preliminary data.</text>
</comment>
<evidence type="ECO:0000256" key="15">
    <source>
        <dbReference type="PIRNR" id="PIRNR004638"/>
    </source>
</evidence>
<evidence type="ECO:0000313" key="16">
    <source>
        <dbReference type="EMBL" id="OEJ72648.1"/>
    </source>
</evidence>
<protein>
    <recommendedName>
        <fullName evidence="4 14">Protoporphyrinogen IX oxidase</fullName>
        <shortName evidence="14">PPO</shortName>
        <ecNumber evidence="14 15">1.3.99.-</ecNumber>
    </recommendedName>
</protein>
<dbReference type="PANTHER" id="PTHR40255">
    <property type="entry name" value="UPF0093 MEMBRANE PROTEIN SLR1790"/>
    <property type="match status" value="1"/>
</dbReference>
<dbReference type="NCBIfam" id="TIGR00701">
    <property type="entry name" value="protoporphyrinogen oxidase HemJ"/>
    <property type="match status" value="1"/>
</dbReference>
<comment type="subunit">
    <text evidence="14">Homodimer.</text>
</comment>
<evidence type="ECO:0000256" key="4">
    <source>
        <dbReference type="ARBA" id="ARBA00017504"/>
    </source>
</evidence>
<keyword evidence="8 14" id="KW-0479">Metal-binding</keyword>
<evidence type="ECO:0000256" key="12">
    <source>
        <dbReference type="ARBA" id="ARBA00023136"/>
    </source>
</evidence>
<feature type="transmembrane region" description="Helical" evidence="14">
    <location>
        <begin position="56"/>
        <end position="74"/>
    </location>
</feature>
<feature type="binding site" description="axial binding residue" evidence="14">
    <location>
        <position position="91"/>
    </location>
    <ligand>
        <name>heme</name>
        <dbReference type="ChEBI" id="CHEBI:30413"/>
    </ligand>
    <ligandPart>
        <name>Fe</name>
        <dbReference type="ChEBI" id="CHEBI:18248"/>
    </ligandPart>
</feature>
<dbReference type="STRING" id="1781255.BH720_24445"/>
<accession>A0A1E5QDB1</accession>
<dbReference type="HAMAP" id="MF_02239">
    <property type="entry name" value="HemJ"/>
    <property type="match status" value="1"/>
</dbReference>
<feature type="transmembrane region" description="Helical" evidence="14">
    <location>
        <begin position="150"/>
        <end position="172"/>
    </location>
</feature>
<sequence length="183" mass="20963">MLYLWFKAFHIIGIVVWFSGLFYLVRLFVYYAEANLQPEPARGILQPQYRLMAQRLYNLITTPGMILTLAMAIALLQVDPTLIQSPWLQCKLVFVIGVVAYHFYCGYLLKQIEKGQSDWNGQQFRILNEVPTILLIAIALLAVFKQTLPLNTLLGTLGIAISAIAIIFWLYAKQRQRLSQQTP</sequence>
<evidence type="ECO:0000256" key="8">
    <source>
        <dbReference type="ARBA" id="ARBA00022723"/>
    </source>
</evidence>
<comment type="subcellular location">
    <subcellularLocation>
        <location evidence="1 14">Cell membrane</location>
        <topology evidence="1 14">Multi-pass membrane protein</topology>
    </subcellularLocation>
</comment>
<dbReference type="GO" id="GO:0006782">
    <property type="term" value="P:protoporphyrinogen IX biosynthetic process"/>
    <property type="evidence" value="ECO:0007669"/>
    <property type="project" value="UniProtKB-UniRule"/>
</dbReference>
<comment type="pathway">
    <text evidence="2 14 15">Porphyrin-containing compound metabolism; protoporphyrin-IX biosynthesis; protoporphyrin-IX from protoporphyrinogen-IX: step 1/1.</text>
</comment>
<feature type="transmembrane region" description="Helical" evidence="14">
    <location>
        <begin position="6"/>
        <end position="25"/>
    </location>
</feature>
<gene>
    <name evidence="16" type="ORF">BH720_24445</name>
</gene>
<dbReference type="UniPathway" id="UPA00251">
    <property type="reaction ID" value="UER00324"/>
</dbReference>
<dbReference type="InterPro" id="IPR005265">
    <property type="entry name" value="HemJ-like"/>
</dbReference>
<dbReference type="GO" id="GO:0005886">
    <property type="term" value="C:plasma membrane"/>
    <property type="evidence" value="ECO:0007669"/>
    <property type="project" value="UniProtKB-SubCell"/>
</dbReference>
<dbReference type="PANTHER" id="PTHR40255:SF1">
    <property type="entry name" value="PROTOPORPHYRINOGEN IX OXIDASE"/>
    <property type="match status" value="1"/>
</dbReference>